<name>A0A351TYV0_9BACT</name>
<reference evidence="1" key="2">
    <citation type="submission" date="2020-01" db="EMBL/GenBank/DDBJ databases">
        <authorList>
            <person name="Campanaro S."/>
        </authorList>
    </citation>
    <scope>NUCLEOTIDE SEQUENCE</scope>
    <source>
        <strain evidence="1">AS06rmzACSIP_7</strain>
    </source>
</reference>
<comment type="caution">
    <text evidence="1">The sequence shown here is derived from an EMBL/GenBank/DDBJ whole genome shotgun (WGS) entry which is preliminary data.</text>
</comment>
<sequence>MRVYVGFDDTDNAKADRGTGKLARWFEGALPGGCRLWGVVRQQLLVDPRIPYTSHNSSACAIVDCEDPLPLKLLIERAVSHIERHSLPGSDPGLCVATESDRCLSDLTCFGLECAKKVLTQGDALKAVDGAHLSGHGGTNDGIIGAAAGVGLTAWGWSGRFIEYGRGGLRSLPKTVSVGELEDAGIGVISLDRDAHIVPRDDLVDTGGWLRPRLLGGKAVLPVMARGEHLWESPGRKRSKEHMEG</sequence>
<evidence type="ECO:0008006" key="3">
    <source>
        <dbReference type="Google" id="ProtNLM"/>
    </source>
</evidence>
<evidence type="ECO:0000313" key="1">
    <source>
        <dbReference type="EMBL" id="NLW35502.1"/>
    </source>
</evidence>
<dbReference type="EMBL" id="JAAYEE010000135">
    <property type="protein sequence ID" value="NLW35502.1"/>
    <property type="molecule type" value="Genomic_DNA"/>
</dbReference>
<dbReference type="Gene3D" id="3.30.70.2200">
    <property type="match status" value="1"/>
</dbReference>
<dbReference type="Proteomes" id="UP000777265">
    <property type="component" value="Unassembled WGS sequence"/>
</dbReference>
<gene>
    <name evidence="1" type="ORF">GXY80_08500</name>
</gene>
<proteinExistence type="predicted"/>
<evidence type="ECO:0000313" key="2">
    <source>
        <dbReference type="Proteomes" id="UP000777265"/>
    </source>
</evidence>
<organism evidence="1 2">
    <name type="scientific">Syntrophorhabdus aromaticivorans</name>
    <dbReference type="NCBI Taxonomy" id="328301"/>
    <lineage>
        <taxon>Bacteria</taxon>
        <taxon>Pseudomonadati</taxon>
        <taxon>Thermodesulfobacteriota</taxon>
        <taxon>Syntrophorhabdia</taxon>
        <taxon>Syntrophorhabdales</taxon>
        <taxon>Syntrophorhabdaceae</taxon>
        <taxon>Syntrophorhabdus</taxon>
    </lineage>
</organism>
<reference evidence="1" key="1">
    <citation type="journal article" date="2020" name="Biotechnol. Biofuels">
        <title>New insights from the biogas microbiome by comprehensive genome-resolved metagenomics of nearly 1600 species originating from multiple anaerobic digesters.</title>
        <authorList>
            <person name="Campanaro S."/>
            <person name="Treu L."/>
            <person name="Rodriguez-R L.M."/>
            <person name="Kovalovszki A."/>
            <person name="Ziels R.M."/>
            <person name="Maus I."/>
            <person name="Zhu X."/>
            <person name="Kougias P.G."/>
            <person name="Basile A."/>
            <person name="Luo G."/>
            <person name="Schluter A."/>
            <person name="Konstantinidis K.T."/>
            <person name="Angelidaki I."/>
        </authorList>
    </citation>
    <scope>NUCLEOTIDE SEQUENCE</scope>
    <source>
        <strain evidence="1">AS06rmzACSIP_7</strain>
    </source>
</reference>
<accession>A0A351TYV0</accession>
<dbReference type="AlphaFoldDB" id="A0A351TYV0"/>
<protein>
    <recommendedName>
        <fullName evidence="3">DUF1743 domain-containing protein</fullName>
    </recommendedName>
</protein>
<dbReference type="STRING" id="909663.GCA_000512235_01946"/>